<evidence type="ECO:0000313" key="2">
    <source>
        <dbReference type="Proteomes" id="UP001596096"/>
    </source>
</evidence>
<dbReference type="EMBL" id="JBHSNW010000027">
    <property type="protein sequence ID" value="MFC5820729.1"/>
    <property type="molecule type" value="Genomic_DNA"/>
</dbReference>
<sequence length="347" mass="37999">MLRRALAQLTRKQRAVIVPRFREHLTEAAVTALAVTTAGAVAVWPHPAGIVATQGQDMPDLRGKVGAIRYAYQTPCEVDEMTRRSDRSAVEWRVVTQKGTYRLPQALTSSKKDPRVPVAISRDGRRLAYYSRDAGAHVIRDMAGGEEVVSPVKEAEERIGAGSMLVISDDGRYLAFDPREGSKDPGLLIDVRTGTRSIPGVYEVVGIKDGAASLVRYRKTDLWVTPVTGGGKPVRFDGVFIMFSELAPDGRTVVAVEFDELEPGRLTLLDARTGRTLRKVSMRGLPPGDQIDGTGIWLSRDEVTVIAGSRELVAYALDVTTGRTRRLASYGNERRSLTLPGVNRAFR</sequence>
<reference evidence="2" key="1">
    <citation type="journal article" date="2019" name="Int. J. Syst. Evol. Microbiol.">
        <title>The Global Catalogue of Microorganisms (GCM) 10K type strain sequencing project: providing services to taxonomists for standard genome sequencing and annotation.</title>
        <authorList>
            <consortium name="The Broad Institute Genomics Platform"/>
            <consortium name="The Broad Institute Genome Sequencing Center for Infectious Disease"/>
            <person name="Wu L."/>
            <person name="Ma J."/>
        </authorList>
    </citation>
    <scope>NUCLEOTIDE SEQUENCE [LARGE SCALE GENOMIC DNA]</scope>
    <source>
        <strain evidence="2">CGMCC 4.7106</strain>
    </source>
</reference>
<keyword evidence="2" id="KW-1185">Reference proteome</keyword>
<protein>
    <submittedName>
        <fullName evidence="1">WD40 repeat domain-containing protein</fullName>
    </submittedName>
</protein>
<accession>A0ABW1C537</accession>
<proteinExistence type="predicted"/>
<name>A0ABW1C537_9ACTN</name>
<dbReference type="Proteomes" id="UP001596096">
    <property type="component" value="Unassembled WGS sequence"/>
</dbReference>
<comment type="caution">
    <text evidence="1">The sequence shown here is derived from an EMBL/GenBank/DDBJ whole genome shotgun (WGS) entry which is preliminary data.</text>
</comment>
<gene>
    <name evidence="1" type="ORF">ACFPUY_37015</name>
</gene>
<organism evidence="1 2">
    <name type="scientific">Nonomuraea harbinensis</name>
    <dbReference type="NCBI Taxonomy" id="1286938"/>
    <lineage>
        <taxon>Bacteria</taxon>
        <taxon>Bacillati</taxon>
        <taxon>Actinomycetota</taxon>
        <taxon>Actinomycetes</taxon>
        <taxon>Streptosporangiales</taxon>
        <taxon>Streptosporangiaceae</taxon>
        <taxon>Nonomuraea</taxon>
    </lineage>
</organism>
<dbReference type="RefSeq" id="WP_219545576.1">
    <property type="nucleotide sequence ID" value="NZ_JAHKRN010000017.1"/>
</dbReference>
<evidence type="ECO:0000313" key="1">
    <source>
        <dbReference type="EMBL" id="MFC5820729.1"/>
    </source>
</evidence>